<name>A0A024S950_HYPJR</name>
<dbReference type="AlphaFoldDB" id="A0A024S950"/>
<dbReference type="Proteomes" id="UP000024376">
    <property type="component" value="Unassembled WGS sequence"/>
</dbReference>
<reference evidence="3" key="1">
    <citation type="journal article" date="2013" name="Ind. Biotechnol.">
        <title>Comparative genomics analysis of Trichoderma reesei strains.</title>
        <authorList>
            <person name="Koike H."/>
            <person name="Aerts A."/>
            <person name="LaButti K."/>
            <person name="Grigoriev I.V."/>
            <person name="Baker S.E."/>
        </authorList>
    </citation>
    <scope>NUCLEOTIDE SEQUENCE [LARGE SCALE GENOMIC DNA]</scope>
    <source>
        <strain evidence="3">ATCC 56765 / BCRC 32924 / NRRL 11460 / Rut C-30</strain>
    </source>
</reference>
<protein>
    <submittedName>
        <fullName evidence="2">Uncharacterized protein</fullName>
    </submittedName>
</protein>
<evidence type="ECO:0000256" key="1">
    <source>
        <dbReference type="SAM" id="MobiDB-lite"/>
    </source>
</evidence>
<organism evidence="2 3">
    <name type="scientific">Hypocrea jecorina (strain ATCC 56765 / BCRC 32924 / NRRL 11460 / Rut C-30)</name>
    <name type="common">Trichoderma reesei</name>
    <dbReference type="NCBI Taxonomy" id="1344414"/>
    <lineage>
        <taxon>Eukaryota</taxon>
        <taxon>Fungi</taxon>
        <taxon>Dikarya</taxon>
        <taxon>Ascomycota</taxon>
        <taxon>Pezizomycotina</taxon>
        <taxon>Sordariomycetes</taxon>
        <taxon>Hypocreomycetidae</taxon>
        <taxon>Hypocreales</taxon>
        <taxon>Hypocreaceae</taxon>
        <taxon>Trichoderma</taxon>
    </lineage>
</organism>
<dbReference type="EMBL" id="KI911151">
    <property type="protein sequence ID" value="ETS00727.1"/>
    <property type="molecule type" value="Genomic_DNA"/>
</dbReference>
<accession>A0A024S950</accession>
<evidence type="ECO:0000313" key="2">
    <source>
        <dbReference type="EMBL" id="ETS00727.1"/>
    </source>
</evidence>
<proteinExistence type="predicted"/>
<feature type="compositionally biased region" description="Basic and acidic residues" evidence="1">
    <location>
        <begin position="1"/>
        <end position="12"/>
    </location>
</feature>
<feature type="region of interest" description="Disordered" evidence="1">
    <location>
        <begin position="1"/>
        <end position="27"/>
    </location>
</feature>
<evidence type="ECO:0000313" key="3">
    <source>
        <dbReference type="Proteomes" id="UP000024376"/>
    </source>
</evidence>
<gene>
    <name evidence="2" type="ORF">M419DRAFT_9859</name>
</gene>
<dbReference type="HOGENOM" id="CLU_2943477_0_0_1"/>
<sequence>MSRQVEDGDHAGSSRRRYSYASAASTATPPLVESFEVRILAQQTFDLQATDRWLLGRQPS</sequence>
<dbReference type="KEGG" id="trr:M419DRAFT_9859"/>